<dbReference type="InterPro" id="IPR046883">
    <property type="entry name" value="T6SS_FHA_C"/>
</dbReference>
<dbReference type="Proteomes" id="UP000273143">
    <property type="component" value="Chromosome"/>
</dbReference>
<protein>
    <submittedName>
        <fullName evidence="2">Type VI secretion system-associated FHA domain protein TagH</fullName>
    </submittedName>
</protein>
<dbReference type="RefSeq" id="WP_127163966.1">
    <property type="nucleotide sequence ID" value="NZ_CP029822.1"/>
</dbReference>
<sequence>MELILEIISDQQYADNITKSKDFKSAGGIIGRAPDCDWIIPDPKRHVSGHHAMISTKNNQFYITDVSSNGTVLKNTGSKLPAGEPFLVEHGAVFCLGDFDIRARLVYDPEVFENVVGKPVDAGSVIPDDAFLDLDPIKAIEQEPFQYVDMDELADFMKGNDQREEQRRDYARVDIESLEIPQLVEDVIPEVKQPTPPPVVEMPVKPAANLSSDFWNKFSAELGIDISKFDDAEKEKLAIHTARLFKQCIIGVQQSLRTRSELKNELRLPITTVQATGNNPLRYTADAESAINDLLTKHNPSQLTPEQAINRAFRDLQAHQVALLAACRGAVRGVIHQFSPEQLVLAFEQRGESGMLKGSAWKWRTYCRYHNLLQQDVEWSDRLFSKDFTTYYEEQVRLLASLNDN</sequence>
<dbReference type="EMBL" id="CP029822">
    <property type="protein sequence ID" value="AZS51190.1"/>
    <property type="molecule type" value="Genomic_DNA"/>
</dbReference>
<dbReference type="Gene3D" id="2.60.200.20">
    <property type="match status" value="1"/>
</dbReference>
<dbReference type="Pfam" id="PF20232">
    <property type="entry name" value="T6SS_FHA_C"/>
    <property type="match status" value="1"/>
</dbReference>
<accession>A0A3Q9JMV5</accession>
<evidence type="ECO:0000259" key="1">
    <source>
        <dbReference type="PROSITE" id="PS50006"/>
    </source>
</evidence>
<keyword evidence="3" id="KW-1185">Reference proteome</keyword>
<evidence type="ECO:0000313" key="2">
    <source>
        <dbReference type="EMBL" id="AZS51190.1"/>
    </source>
</evidence>
<dbReference type="PROSITE" id="PS50006">
    <property type="entry name" value="FHA_DOMAIN"/>
    <property type="match status" value="1"/>
</dbReference>
<dbReference type="NCBIfam" id="TIGR03354">
    <property type="entry name" value="VI_FHA"/>
    <property type="match status" value="1"/>
</dbReference>
<dbReference type="Pfam" id="PF00498">
    <property type="entry name" value="FHA"/>
    <property type="match status" value="1"/>
</dbReference>
<dbReference type="InterPro" id="IPR017735">
    <property type="entry name" value="T6SS_FHA"/>
</dbReference>
<reference evidence="3" key="1">
    <citation type="submission" date="2018-06" db="EMBL/GenBank/DDBJ databases">
        <title>Complete genome of Pseudomonas insecticola strain QZS01.</title>
        <authorList>
            <person name="Wang J."/>
            <person name="Su Q."/>
        </authorList>
    </citation>
    <scope>NUCLEOTIDE SEQUENCE [LARGE SCALE GENOMIC DNA]</scope>
    <source>
        <strain evidence="3">QZS01</strain>
    </source>
</reference>
<dbReference type="KEGG" id="emo:DM558_10610"/>
<organism evidence="2 3">
    <name type="scientific">Entomomonas moraniae</name>
    <dbReference type="NCBI Taxonomy" id="2213226"/>
    <lineage>
        <taxon>Bacteria</taxon>
        <taxon>Pseudomonadati</taxon>
        <taxon>Pseudomonadota</taxon>
        <taxon>Gammaproteobacteria</taxon>
        <taxon>Pseudomonadales</taxon>
        <taxon>Pseudomonadaceae</taxon>
        <taxon>Entomomonas</taxon>
    </lineage>
</organism>
<gene>
    <name evidence="2" type="primary">tagH</name>
    <name evidence="2" type="ORF">DM558_10610</name>
</gene>
<feature type="domain" description="FHA" evidence="1">
    <location>
        <begin position="28"/>
        <end position="78"/>
    </location>
</feature>
<dbReference type="AlphaFoldDB" id="A0A3Q9JMV5"/>
<dbReference type="SUPFAM" id="SSF49879">
    <property type="entry name" value="SMAD/FHA domain"/>
    <property type="match status" value="1"/>
</dbReference>
<dbReference type="InterPro" id="IPR008984">
    <property type="entry name" value="SMAD_FHA_dom_sf"/>
</dbReference>
<proteinExistence type="predicted"/>
<evidence type="ECO:0000313" key="3">
    <source>
        <dbReference type="Proteomes" id="UP000273143"/>
    </source>
</evidence>
<dbReference type="InterPro" id="IPR000253">
    <property type="entry name" value="FHA_dom"/>
</dbReference>
<dbReference type="SMART" id="SM00240">
    <property type="entry name" value="FHA"/>
    <property type="match status" value="1"/>
</dbReference>
<dbReference type="CDD" id="cd00060">
    <property type="entry name" value="FHA"/>
    <property type="match status" value="1"/>
</dbReference>
<name>A0A3Q9JMV5_9GAMM</name>